<name>A0A0R2B6K8_9LACO</name>
<reference evidence="1 2" key="1">
    <citation type="journal article" date="2015" name="Genome Announc.">
        <title>Expanding the biotechnology potential of lactobacilli through comparative genomics of 213 strains and associated genera.</title>
        <authorList>
            <person name="Sun Z."/>
            <person name="Harris H.M."/>
            <person name="McCann A."/>
            <person name="Guo C."/>
            <person name="Argimon S."/>
            <person name="Zhang W."/>
            <person name="Yang X."/>
            <person name="Jeffery I.B."/>
            <person name="Cooney J.C."/>
            <person name="Kagawa T.F."/>
            <person name="Liu W."/>
            <person name="Song Y."/>
            <person name="Salvetti E."/>
            <person name="Wrobel A."/>
            <person name="Rasinkangas P."/>
            <person name="Parkhill J."/>
            <person name="Rea M.C."/>
            <person name="O'Sullivan O."/>
            <person name="Ritari J."/>
            <person name="Douillard F.P."/>
            <person name="Paul Ross R."/>
            <person name="Yang R."/>
            <person name="Briner A.E."/>
            <person name="Felis G.E."/>
            <person name="de Vos W.M."/>
            <person name="Barrangou R."/>
            <person name="Klaenhammer T.R."/>
            <person name="Caufield P.W."/>
            <person name="Cui Y."/>
            <person name="Zhang H."/>
            <person name="O'Toole P.W."/>
        </authorList>
    </citation>
    <scope>NUCLEOTIDE SEQUENCE [LARGE SCALE GENOMIC DNA]</scope>
    <source>
        <strain evidence="1 2">DSM 23927</strain>
    </source>
</reference>
<sequence length="353" mass="38804">MLNLSDTKLKSIVASDLSPLDARNQVSAQYTQLAKDFANDPEWQTNQPAATSRLLSYTDLLAAKLMQAFAADKTISDTFLANVWPETVANDGTHSAIGFNLNRDGSNLAMFTISNPLDSEASLVANNLPTLLQVTAKEQSDLGYADQELTALSNMIKSLYTANYTFKQLDDTVLQPVDQLTFKTKYDNNVTISSHAHVVEAGNIELQVALNPHDVVTGYHVFDDAGHDWMDLGSEEVGATDFTWESTTIPEELVGNDLELQVAVRSINNAPALDELFVIASSNAILMRQLAGDGRYELALPNKQSLTVTVNPQTDTVTLHYPESTVQIYELNQLYPFLGEWLKSVSPKKPAFN</sequence>
<dbReference type="AlphaFoldDB" id="A0A0R2B6K8"/>
<keyword evidence="2" id="KW-1185">Reference proteome</keyword>
<evidence type="ECO:0000313" key="1">
    <source>
        <dbReference type="EMBL" id="KRM71913.1"/>
    </source>
</evidence>
<dbReference type="Proteomes" id="UP000051672">
    <property type="component" value="Unassembled WGS sequence"/>
</dbReference>
<dbReference type="PATRIC" id="fig|1423727.3.peg.897"/>
<dbReference type="STRING" id="1423727.FC34_GL000891"/>
<dbReference type="RefSeq" id="WP_057894190.1">
    <property type="nucleotide sequence ID" value="NZ_AYZQ01000002.1"/>
</dbReference>
<organism evidence="1 2">
    <name type="scientific">Lacticaseibacillus brantae DSM 23927</name>
    <dbReference type="NCBI Taxonomy" id="1423727"/>
    <lineage>
        <taxon>Bacteria</taxon>
        <taxon>Bacillati</taxon>
        <taxon>Bacillota</taxon>
        <taxon>Bacilli</taxon>
        <taxon>Lactobacillales</taxon>
        <taxon>Lactobacillaceae</taxon>
        <taxon>Lacticaseibacillus</taxon>
    </lineage>
</organism>
<dbReference type="EMBL" id="AYZQ01000002">
    <property type="protein sequence ID" value="KRM71913.1"/>
    <property type="molecule type" value="Genomic_DNA"/>
</dbReference>
<accession>A0A0R2B6K8</accession>
<dbReference type="OrthoDB" id="2314258at2"/>
<gene>
    <name evidence="1" type="ORF">FC34_GL000891</name>
</gene>
<protein>
    <submittedName>
        <fullName evidence="1">Uncharacterized protein</fullName>
    </submittedName>
</protein>
<proteinExistence type="predicted"/>
<comment type="caution">
    <text evidence="1">The sequence shown here is derived from an EMBL/GenBank/DDBJ whole genome shotgun (WGS) entry which is preliminary data.</text>
</comment>
<evidence type="ECO:0000313" key="2">
    <source>
        <dbReference type="Proteomes" id="UP000051672"/>
    </source>
</evidence>